<keyword evidence="3 6" id="KW-0812">Transmembrane</keyword>
<comment type="similarity">
    <text evidence="2">Belongs to the MS4A family.</text>
</comment>
<evidence type="ECO:0000256" key="4">
    <source>
        <dbReference type="ARBA" id="ARBA00022989"/>
    </source>
</evidence>
<dbReference type="PANTHER" id="PTHR23320">
    <property type="entry name" value="MEMBRANE-SPANNING 4-DOMAINS SUBFAMILY A MS4A -RELATED"/>
    <property type="match status" value="1"/>
</dbReference>
<evidence type="ECO:0000256" key="6">
    <source>
        <dbReference type="SAM" id="Phobius"/>
    </source>
</evidence>
<accession>A0A7J6CL17</accession>
<dbReference type="EMBL" id="JAAMOB010000010">
    <property type="protein sequence ID" value="KAF4108009.1"/>
    <property type="molecule type" value="Genomic_DNA"/>
</dbReference>
<evidence type="ECO:0000256" key="5">
    <source>
        <dbReference type="ARBA" id="ARBA00023136"/>
    </source>
</evidence>
<keyword evidence="5 6" id="KW-0472">Membrane</keyword>
<protein>
    <submittedName>
        <fullName evidence="7">Uncharacterized protein</fullName>
    </submittedName>
</protein>
<feature type="transmembrane region" description="Helical" evidence="6">
    <location>
        <begin position="54"/>
        <end position="74"/>
    </location>
</feature>
<evidence type="ECO:0000313" key="7">
    <source>
        <dbReference type="EMBL" id="KAF4108009.1"/>
    </source>
</evidence>
<comment type="caution">
    <text evidence="7">The sequence shown here is derived from an EMBL/GenBank/DDBJ whole genome shotgun (WGS) entry which is preliminary data.</text>
</comment>
<feature type="transmembrane region" description="Helical" evidence="6">
    <location>
        <begin position="168"/>
        <end position="192"/>
    </location>
</feature>
<dbReference type="AlphaFoldDB" id="A0A7J6CL17"/>
<feature type="transmembrane region" description="Helical" evidence="6">
    <location>
        <begin position="119"/>
        <end position="147"/>
    </location>
</feature>
<evidence type="ECO:0000313" key="8">
    <source>
        <dbReference type="Proteomes" id="UP000579812"/>
    </source>
</evidence>
<gene>
    <name evidence="7" type="ORF">G5714_010768</name>
</gene>
<evidence type="ECO:0000256" key="3">
    <source>
        <dbReference type="ARBA" id="ARBA00022692"/>
    </source>
</evidence>
<dbReference type="InterPro" id="IPR007237">
    <property type="entry name" value="CD20-like"/>
</dbReference>
<keyword evidence="8" id="KW-1185">Reference proteome</keyword>
<dbReference type="Pfam" id="PF04103">
    <property type="entry name" value="CD20"/>
    <property type="match status" value="1"/>
</dbReference>
<dbReference type="GO" id="GO:0016020">
    <property type="term" value="C:membrane"/>
    <property type="evidence" value="ECO:0007669"/>
    <property type="project" value="UniProtKB-SubCell"/>
</dbReference>
<proteinExistence type="inferred from homology"/>
<evidence type="ECO:0000256" key="1">
    <source>
        <dbReference type="ARBA" id="ARBA00004141"/>
    </source>
</evidence>
<dbReference type="Proteomes" id="UP000579812">
    <property type="component" value="Unassembled WGS sequence"/>
</dbReference>
<feature type="transmembrane region" description="Helical" evidence="6">
    <location>
        <begin position="81"/>
        <end position="99"/>
    </location>
</feature>
<reference evidence="7 8" key="1">
    <citation type="submission" date="2020-04" db="EMBL/GenBank/DDBJ databases">
        <title>Chromosome-level genome assembly of a cyprinid fish Onychostoma macrolepis by integration of Nanopore Sequencing, Bionano and Hi-C technology.</title>
        <authorList>
            <person name="Wang D."/>
        </authorList>
    </citation>
    <scope>NUCLEOTIDE SEQUENCE [LARGE SCALE GENOMIC DNA]</scope>
    <source>
        <strain evidence="7">SWU-2019</strain>
        <tissue evidence="7">Muscle</tissue>
    </source>
</reference>
<name>A0A7J6CL17_9TELE</name>
<keyword evidence="4 6" id="KW-1133">Transmembrane helix</keyword>
<dbReference type="InterPro" id="IPR030417">
    <property type="entry name" value="MS4A"/>
</dbReference>
<organism evidence="7 8">
    <name type="scientific">Onychostoma macrolepis</name>
    <dbReference type="NCBI Taxonomy" id="369639"/>
    <lineage>
        <taxon>Eukaryota</taxon>
        <taxon>Metazoa</taxon>
        <taxon>Chordata</taxon>
        <taxon>Craniata</taxon>
        <taxon>Vertebrata</taxon>
        <taxon>Euteleostomi</taxon>
        <taxon>Actinopterygii</taxon>
        <taxon>Neopterygii</taxon>
        <taxon>Teleostei</taxon>
        <taxon>Ostariophysi</taxon>
        <taxon>Cypriniformes</taxon>
        <taxon>Cyprinidae</taxon>
        <taxon>Acrossocheilinae</taxon>
        <taxon>Onychostoma</taxon>
    </lineage>
</organism>
<comment type="subcellular location">
    <subcellularLocation>
        <location evidence="1">Membrane</location>
        <topology evidence="1">Multi-pass membrane protein</topology>
    </subcellularLocation>
</comment>
<evidence type="ECO:0000256" key="2">
    <source>
        <dbReference type="ARBA" id="ARBA00009565"/>
    </source>
</evidence>
<dbReference type="PANTHER" id="PTHR23320:SF128">
    <property type="entry name" value="MEMBRANE-SPANNING 4-DOMAINS SUBFAMILY A MEMBER 4A"/>
    <property type="match status" value="1"/>
</dbReference>
<sequence>MESSKVISTDKATVIIQINPRVAQDAVISEDGQKTGGAYHNTALAEFVRAQPKALGTVQIMTGVMIFLFGIVHTRYRYDDVISVITGITYWGSLIYISAGSLSVSAQNKLHPCVVKAALIMNVISAITAAAAIVLMSIEMGFLTGYNRSGFINYNSYDTTCSLMRNDLGIAGILLVFSILQFIISICIAGFACKAASNNSTVVNVALNQSNPEVAITPPCGKSSPVNSAFGTRLN</sequence>